<evidence type="ECO:0000256" key="7">
    <source>
        <dbReference type="ARBA" id="ARBA00023121"/>
    </source>
</evidence>
<dbReference type="EMBL" id="JAZGQO010000007">
    <property type="protein sequence ID" value="KAK6181554.1"/>
    <property type="molecule type" value="Genomic_DNA"/>
</dbReference>
<name>A0AAN8JTF3_PATCE</name>
<dbReference type="GO" id="GO:0008525">
    <property type="term" value="F:phosphatidylcholine transporter activity"/>
    <property type="evidence" value="ECO:0007669"/>
    <property type="project" value="TreeGrafter"/>
</dbReference>
<keyword evidence="14" id="KW-1185">Reference proteome</keyword>
<dbReference type="GO" id="GO:0005829">
    <property type="term" value="C:cytosol"/>
    <property type="evidence" value="ECO:0007669"/>
    <property type="project" value="UniProtKB-ARBA"/>
</dbReference>
<dbReference type="PANTHER" id="PTHR19308">
    <property type="entry name" value="PHOSPHATIDYLCHOLINE TRANSFER PROTEIN"/>
    <property type="match status" value="1"/>
</dbReference>
<evidence type="ECO:0000313" key="13">
    <source>
        <dbReference type="EMBL" id="KAK6181554.1"/>
    </source>
</evidence>
<comment type="subunit">
    <text evidence="8">Interacts with ACOT13/THEM2.</text>
</comment>
<dbReference type="PANTHER" id="PTHR19308:SF39">
    <property type="entry name" value="PHOSPHATIDYLCHOLINE TRANSFER PROTEIN"/>
    <property type="match status" value="1"/>
</dbReference>
<sequence>MTSVVSDNVFGSSVGGYQSVSVFTDIEFENTVKELENPQIEGWEFFTESNDVKIYRLYNEESGLYEYKIYGFLKDVAPNICADVYMDLEYRKKWDSFAKEIYETQVVGKKLIYWEINYPFPMWNRDYVFSRELRELKCNNKNVWVVLAKSTSDSSIPEKSGVIRVDDCVQNAALTSDGKNGTRAYMKYYDNPKGAIPTWLINWGAKTGVPQFLNTMEKACKGYPDYLKAHGKE</sequence>
<dbReference type="InterPro" id="IPR023393">
    <property type="entry name" value="START-like_dom_sf"/>
</dbReference>
<evidence type="ECO:0000256" key="3">
    <source>
        <dbReference type="ARBA" id="ARBA00022490"/>
    </source>
</evidence>
<dbReference type="PROSITE" id="PS50848">
    <property type="entry name" value="START"/>
    <property type="match status" value="1"/>
</dbReference>
<keyword evidence="7" id="KW-0446">Lipid-binding</keyword>
<organism evidence="13 14">
    <name type="scientific">Patella caerulea</name>
    <name type="common">Rayed Mediterranean limpet</name>
    <dbReference type="NCBI Taxonomy" id="87958"/>
    <lineage>
        <taxon>Eukaryota</taxon>
        <taxon>Metazoa</taxon>
        <taxon>Spiralia</taxon>
        <taxon>Lophotrochozoa</taxon>
        <taxon>Mollusca</taxon>
        <taxon>Gastropoda</taxon>
        <taxon>Patellogastropoda</taxon>
        <taxon>Patelloidea</taxon>
        <taxon>Patellidae</taxon>
        <taxon>Patella</taxon>
    </lineage>
</organism>
<dbReference type="Pfam" id="PF01852">
    <property type="entry name" value="START"/>
    <property type="match status" value="1"/>
</dbReference>
<dbReference type="SUPFAM" id="SSF55961">
    <property type="entry name" value="Bet v1-like"/>
    <property type="match status" value="1"/>
</dbReference>
<dbReference type="Proteomes" id="UP001347796">
    <property type="component" value="Unassembled WGS sequence"/>
</dbReference>
<dbReference type="AlphaFoldDB" id="A0AAN8JTF3"/>
<gene>
    <name evidence="13" type="ORF">SNE40_009385</name>
</gene>
<proteinExistence type="predicted"/>
<dbReference type="FunFam" id="3.30.530.20:FF:000017">
    <property type="entry name" value="Phosphatidylcholine transfer protein, putative"/>
    <property type="match status" value="1"/>
</dbReference>
<keyword evidence="4" id="KW-0597">Phosphoprotein</keyword>
<evidence type="ECO:0000256" key="8">
    <source>
        <dbReference type="ARBA" id="ARBA00063535"/>
    </source>
</evidence>
<evidence type="ECO:0000256" key="10">
    <source>
        <dbReference type="ARBA" id="ARBA00077188"/>
    </source>
</evidence>
<evidence type="ECO:0000313" key="14">
    <source>
        <dbReference type="Proteomes" id="UP001347796"/>
    </source>
</evidence>
<evidence type="ECO:0000256" key="5">
    <source>
        <dbReference type="ARBA" id="ARBA00022990"/>
    </source>
</evidence>
<dbReference type="InterPro" id="IPR051213">
    <property type="entry name" value="START_lipid_transfer"/>
</dbReference>
<keyword evidence="3" id="KW-0963">Cytoplasm</keyword>
<comment type="caution">
    <text evidence="13">The sequence shown here is derived from an EMBL/GenBank/DDBJ whole genome shotgun (WGS) entry which is preliminary data.</text>
</comment>
<dbReference type="Gene3D" id="3.30.530.20">
    <property type="match status" value="1"/>
</dbReference>
<dbReference type="GO" id="GO:0031210">
    <property type="term" value="F:phosphatidylcholine binding"/>
    <property type="evidence" value="ECO:0007669"/>
    <property type="project" value="TreeGrafter"/>
</dbReference>
<keyword evidence="2" id="KW-0813">Transport</keyword>
<evidence type="ECO:0000256" key="4">
    <source>
        <dbReference type="ARBA" id="ARBA00022553"/>
    </source>
</evidence>
<evidence type="ECO:0000256" key="2">
    <source>
        <dbReference type="ARBA" id="ARBA00022448"/>
    </source>
</evidence>
<evidence type="ECO:0000256" key="6">
    <source>
        <dbReference type="ARBA" id="ARBA00023055"/>
    </source>
</evidence>
<evidence type="ECO:0000256" key="11">
    <source>
        <dbReference type="ARBA" id="ARBA00079049"/>
    </source>
</evidence>
<evidence type="ECO:0000256" key="9">
    <source>
        <dbReference type="ARBA" id="ARBA00069061"/>
    </source>
</evidence>
<comment type="subcellular location">
    <subcellularLocation>
        <location evidence="1">Cytoplasm</location>
    </subcellularLocation>
</comment>
<reference evidence="13 14" key="1">
    <citation type="submission" date="2024-01" db="EMBL/GenBank/DDBJ databases">
        <title>The genome of the rayed Mediterranean limpet Patella caerulea (Linnaeus, 1758).</title>
        <authorList>
            <person name="Anh-Thu Weber A."/>
            <person name="Halstead-Nussloch G."/>
        </authorList>
    </citation>
    <scope>NUCLEOTIDE SEQUENCE [LARGE SCALE GENOMIC DNA]</scope>
    <source>
        <strain evidence="13">AATW-2023a</strain>
        <tissue evidence="13">Whole specimen</tissue>
    </source>
</reference>
<accession>A0AAN8JTF3</accession>
<keyword evidence="6" id="KW-0445">Lipid transport</keyword>
<keyword evidence="5" id="KW-0007">Acetylation</keyword>
<dbReference type="InterPro" id="IPR002913">
    <property type="entry name" value="START_lipid-bd_dom"/>
</dbReference>
<evidence type="ECO:0000259" key="12">
    <source>
        <dbReference type="PROSITE" id="PS50848"/>
    </source>
</evidence>
<evidence type="ECO:0000256" key="1">
    <source>
        <dbReference type="ARBA" id="ARBA00004496"/>
    </source>
</evidence>
<dbReference type="SMART" id="SM00234">
    <property type="entry name" value="START"/>
    <property type="match status" value="1"/>
</dbReference>
<protein>
    <recommendedName>
        <fullName evidence="9">Phosphatidylcholine transfer protein</fullName>
    </recommendedName>
    <alternativeName>
        <fullName evidence="11">START domain-containing protein 2</fullName>
    </alternativeName>
    <alternativeName>
        <fullName evidence="10">StAR-related lipid transfer protein 2</fullName>
    </alternativeName>
</protein>
<feature type="domain" description="START" evidence="12">
    <location>
        <begin position="41"/>
        <end position="225"/>
    </location>
</feature>